<evidence type="ECO:0000256" key="6">
    <source>
        <dbReference type="ARBA" id="ARBA00022898"/>
    </source>
</evidence>
<dbReference type="PIRSF" id="PIRSF005572">
    <property type="entry name" value="NifS"/>
    <property type="match status" value="1"/>
</dbReference>
<dbReference type="Gene3D" id="3.40.640.10">
    <property type="entry name" value="Type I PLP-dependent aspartate aminotransferase-like (Major domain)"/>
    <property type="match status" value="1"/>
</dbReference>
<dbReference type="EMBL" id="JBHSTP010000001">
    <property type="protein sequence ID" value="MFC6354996.1"/>
    <property type="molecule type" value="Genomic_DNA"/>
</dbReference>
<dbReference type="InterPro" id="IPR016454">
    <property type="entry name" value="Cysteine_dSase"/>
</dbReference>
<evidence type="ECO:0000256" key="1">
    <source>
        <dbReference type="ARBA" id="ARBA00001933"/>
    </source>
</evidence>
<dbReference type="Gene3D" id="3.90.1150.10">
    <property type="entry name" value="Aspartate Aminotransferase, domain 1"/>
    <property type="match status" value="1"/>
</dbReference>
<keyword evidence="7" id="KW-0408">Iron</keyword>
<dbReference type="PANTHER" id="PTHR11601">
    <property type="entry name" value="CYSTEINE DESULFURYLASE FAMILY MEMBER"/>
    <property type="match status" value="1"/>
</dbReference>
<evidence type="ECO:0000256" key="2">
    <source>
        <dbReference type="ARBA" id="ARBA00006490"/>
    </source>
</evidence>
<evidence type="ECO:0000259" key="11">
    <source>
        <dbReference type="Pfam" id="PF00266"/>
    </source>
</evidence>
<dbReference type="Gene3D" id="1.10.260.50">
    <property type="match status" value="1"/>
</dbReference>
<comment type="similarity">
    <text evidence="2">Belongs to the class-V pyridoxal-phosphate-dependent aminotransferase family. NifS/IscS subfamily.</text>
</comment>
<evidence type="ECO:0000256" key="9">
    <source>
        <dbReference type="ARBA" id="ARBA00050776"/>
    </source>
</evidence>
<evidence type="ECO:0000256" key="7">
    <source>
        <dbReference type="ARBA" id="ARBA00023004"/>
    </source>
</evidence>
<dbReference type="Proteomes" id="UP001596306">
    <property type="component" value="Unassembled WGS sequence"/>
</dbReference>
<dbReference type="InterPro" id="IPR000192">
    <property type="entry name" value="Aminotrans_V_dom"/>
</dbReference>
<comment type="caution">
    <text evidence="12">The sequence shown here is derived from an EMBL/GenBank/DDBJ whole genome shotgun (WGS) entry which is preliminary data.</text>
</comment>
<gene>
    <name evidence="12" type="ORF">ACFQB0_02560</name>
</gene>
<dbReference type="SUPFAM" id="SSF53383">
    <property type="entry name" value="PLP-dependent transferases"/>
    <property type="match status" value="1"/>
</dbReference>
<comment type="catalytic activity">
    <reaction evidence="9">
        <text>(sulfur carrier)-H + L-cysteine = (sulfur carrier)-SH + L-alanine</text>
        <dbReference type="Rhea" id="RHEA:43892"/>
        <dbReference type="Rhea" id="RHEA-COMP:14737"/>
        <dbReference type="Rhea" id="RHEA-COMP:14739"/>
        <dbReference type="ChEBI" id="CHEBI:29917"/>
        <dbReference type="ChEBI" id="CHEBI:35235"/>
        <dbReference type="ChEBI" id="CHEBI:57972"/>
        <dbReference type="ChEBI" id="CHEBI:64428"/>
        <dbReference type="EC" id="2.8.1.7"/>
    </reaction>
</comment>
<protein>
    <recommendedName>
        <fullName evidence="3">cysteine desulfurase</fullName>
        <ecNumber evidence="3">2.8.1.7</ecNumber>
    </recommendedName>
</protein>
<evidence type="ECO:0000256" key="4">
    <source>
        <dbReference type="ARBA" id="ARBA00022679"/>
    </source>
</evidence>
<keyword evidence="5" id="KW-0479">Metal-binding</keyword>
<evidence type="ECO:0000256" key="5">
    <source>
        <dbReference type="ARBA" id="ARBA00022723"/>
    </source>
</evidence>
<evidence type="ECO:0000313" key="12">
    <source>
        <dbReference type="EMBL" id="MFC6354996.1"/>
    </source>
</evidence>
<name>A0ABW1VAC4_9MICO</name>
<keyword evidence="6" id="KW-0663">Pyridoxal phosphate</keyword>
<keyword evidence="4" id="KW-0808">Transferase</keyword>
<feature type="domain" description="Aminotransferase class V" evidence="11">
    <location>
        <begin position="2"/>
        <end position="362"/>
    </location>
</feature>
<proteinExistence type="inferred from homology"/>
<dbReference type="InterPro" id="IPR020578">
    <property type="entry name" value="Aminotrans_V_PyrdxlP_BS"/>
</dbReference>
<evidence type="ECO:0000256" key="10">
    <source>
        <dbReference type="RuleBase" id="RU004504"/>
    </source>
</evidence>
<accession>A0ABW1VAC4</accession>
<dbReference type="InterPro" id="IPR015422">
    <property type="entry name" value="PyrdxlP-dep_Trfase_small"/>
</dbReference>
<comment type="cofactor">
    <cofactor evidence="1 10">
        <name>pyridoxal 5'-phosphate</name>
        <dbReference type="ChEBI" id="CHEBI:597326"/>
    </cofactor>
</comment>
<evidence type="ECO:0000256" key="8">
    <source>
        <dbReference type="ARBA" id="ARBA00023014"/>
    </source>
</evidence>
<evidence type="ECO:0000313" key="13">
    <source>
        <dbReference type="Proteomes" id="UP001596306"/>
    </source>
</evidence>
<dbReference type="Pfam" id="PF00266">
    <property type="entry name" value="Aminotran_5"/>
    <property type="match status" value="1"/>
</dbReference>
<dbReference type="PANTHER" id="PTHR11601:SF34">
    <property type="entry name" value="CYSTEINE DESULFURASE"/>
    <property type="match status" value="1"/>
</dbReference>
<evidence type="ECO:0000256" key="3">
    <source>
        <dbReference type="ARBA" id="ARBA00012239"/>
    </source>
</evidence>
<organism evidence="12 13">
    <name type="scientific">Luethyella okanaganae</name>
    <dbReference type="NCBI Taxonomy" id="69372"/>
    <lineage>
        <taxon>Bacteria</taxon>
        <taxon>Bacillati</taxon>
        <taxon>Actinomycetota</taxon>
        <taxon>Actinomycetes</taxon>
        <taxon>Micrococcales</taxon>
        <taxon>Microbacteriaceae</taxon>
        <taxon>Luethyella</taxon>
    </lineage>
</organism>
<dbReference type="InterPro" id="IPR015424">
    <property type="entry name" value="PyrdxlP-dep_Trfase"/>
</dbReference>
<dbReference type="PROSITE" id="PS00595">
    <property type="entry name" value="AA_TRANSFER_CLASS_5"/>
    <property type="match status" value="1"/>
</dbReference>
<keyword evidence="8" id="KW-0411">Iron-sulfur</keyword>
<sequence>MIYLDNAATTPVRKEALEAMWPFLTGEFGNPSSRHRAGEAAAEALAGARRDVAVVLGCRAGDVVFTSGGTEADNLAIKGIALGSPRGRHVITTPIEHEAVLESVDHLRRVHGFEVSELTPDAAGTVDPEELRGAIRPDTTLVSVQYANNEIGTVQPIAVLAGIAHDAGVPFHSDAVQAAGWLPVDVPTLGVDALSLSGHKLGAPKGIGALVARGRLPLEPIVHGGGQERGRRSGTENVAGAVAFATALRLAERERADAATRVGLLRDDFVAAVLSTVPGARLTGHPEERLPGTASFVFPGTSGEAVLLELERHGVLCSSGSACAAGSDEPSHVLTAIGVPREVAQTAVRFTLAATTTACELDDAAIAVAAAVTSVAGIASD</sequence>
<dbReference type="RefSeq" id="WP_386727206.1">
    <property type="nucleotide sequence ID" value="NZ_JBHSTP010000001.1"/>
</dbReference>
<dbReference type="InterPro" id="IPR015421">
    <property type="entry name" value="PyrdxlP-dep_Trfase_major"/>
</dbReference>
<reference evidence="13" key="1">
    <citation type="journal article" date="2019" name="Int. J. Syst. Evol. Microbiol.">
        <title>The Global Catalogue of Microorganisms (GCM) 10K type strain sequencing project: providing services to taxonomists for standard genome sequencing and annotation.</title>
        <authorList>
            <consortium name="The Broad Institute Genomics Platform"/>
            <consortium name="The Broad Institute Genome Sequencing Center for Infectious Disease"/>
            <person name="Wu L."/>
            <person name="Ma J."/>
        </authorList>
    </citation>
    <scope>NUCLEOTIDE SEQUENCE [LARGE SCALE GENOMIC DNA]</scope>
    <source>
        <strain evidence="13">CCUG 43304</strain>
    </source>
</reference>
<dbReference type="EC" id="2.8.1.7" evidence="3"/>
<keyword evidence="13" id="KW-1185">Reference proteome</keyword>